<dbReference type="AlphaFoldDB" id="A0A7V7NX36"/>
<reference evidence="1 2" key="1">
    <citation type="submission" date="2019-09" db="EMBL/GenBank/DDBJ databases">
        <title>Draft genome sequences of 48 bacterial type strains from the CCUG.</title>
        <authorList>
            <person name="Tunovic T."/>
            <person name="Pineiro-Iglesias B."/>
            <person name="Unosson C."/>
            <person name="Inganas E."/>
            <person name="Ohlen M."/>
            <person name="Cardew S."/>
            <person name="Jensie-Markopoulos S."/>
            <person name="Salva-Serra F."/>
            <person name="Jaen-Luchoro D."/>
            <person name="Karlsson R."/>
            <person name="Svensson-Stadler L."/>
            <person name="Chun J."/>
            <person name="Moore E."/>
        </authorList>
    </citation>
    <scope>NUCLEOTIDE SEQUENCE [LARGE SCALE GENOMIC DNA]</scope>
    <source>
        <strain evidence="1 2">CCUG 48643</strain>
    </source>
</reference>
<evidence type="ECO:0000313" key="1">
    <source>
        <dbReference type="EMBL" id="KAB0482346.1"/>
    </source>
</evidence>
<sequence length="234" mass="27408">MKNYSEMTSEELDAFKPMLITAYRLLNTLDSKSFKSHLQTNWKWSTNQHPEVYAVCEEKANADISSKLKQFYPDFSKAVSFLNWFTERTGIKIKKSEVKGMLHNSKLEDLSNLMSLIYQHTGDSIYNSDIEVGRFTFHEFIHAYINYRSVRIGIEQGLPPKIQKAFDLMLNTKPVIFFKKGHMTDLFLIDALNEIQLEDKFNFLRCAKTHLSTWRVEEVDQNDNDHDYYHLSAA</sequence>
<accession>A0A7V7NX36</accession>
<protein>
    <submittedName>
        <fullName evidence="1">Uncharacterized protein</fullName>
    </submittedName>
</protein>
<name>A0A7V7NX36_9VIBR</name>
<comment type="caution">
    <text evidence="1">The sequence shown here is derived from an EMBL/GenBank/DDBJ whole genome shotgun (WGS) entry which is preliminary data.</text>
</comment>
<dbReference type="GeneID" id="77344769"/>
<evidence type="ECO:0000313" key="2">
    <source>
        <dbReference type="Proteomes" id="UP000423756"/>
    </source>
</evidence>
<organism evidence="1 2">
    <name type="scientific">Vibrio chagasii</name>
    <dbReference type="NCBI Taxonomy" id="170679"/>
    <lineage>
        <taxon>Bacteria</taxon>
        <taxon>Pseudomonadati</taxon>
        <taxon>Pseudomonadota</taxon>
        <taxon>Gammaproteobacteria</taxon>
        <taxon>Vibrionales</taxon>
        <taxon>Vibrionaceae</taxon>
        <taxon>Vibrio</taxon>
    </lineage>
</organism>
<dbReference type="RefSeq" id="WP_137406677.1">
    <property type="nucleotide sequence ID" value="NZ_AP025467.1"/>
</dbReference>
<proteinExistence type="predicted"/>
<dbReference type="Proteomes" id="UP000423756">
    <property type="component" value="Unassembled WGS sequence"/>
</dbReference>
<gene>
    <name evidence="1" type="ORF">F7Q91_02785</name>
</gene>
<dbReference type="EMBL" id="VZPX01000004">
    <property type="protein sequence ID" value="KAB0482346.1"/>
    <property type="molecule type" value="Genomic_DNA"/>
</dbReference>